<protein>
    <submittedName>
        <fullName evidence="1">Uncharacterized protein</fullName>
    </submittedName>
</protein>
<dbReference type="OrthoDB" id="3437411at2759"/>
<accession>A0A9W4KCF2</accession>
<keyword evidence="2" id="KW-1185">Reference proteome</keyword>
<comment type="caution">
    <text evidence="1">The sequence shown here is derived from an EMBL/GenBank/DDBJ whole genome shotgun (WGS) entry which is preliminary data.</text>
</comment>
<gene>
    <name evidence="1" type="ORF">PEGY_LOCUS3134</name>
</gene>
<organism evidence="1 2">
    <name type="scientific">Penicillium egyptiacum</name>
    <dbReference type="NCBI Taxonomy" id="1303716"/>
    <lineage>
        <taxon>Eukaryota</taxon>
        <taxon>Fungi</taxon>
        <taxon>Dikarya</taxon>
        <taxon>Ascomycota</taxon>
        <taxon>Pezizomycotina</taxon>
        <taxon>Eurotiomycetes</taxon>
        <taxon>Eurotiomycetidae</taxon>
        <taxon>Eurotiales</taxon>
        <taxon>Aspergillaceae</taxon>
        <taxon>Penicillium</taxon>
    </lineage>
</organism>
<dbReference type="Proteomes" id="UP001154252">
    <property type="component" value="Unassembled WGS sequence"/>
</dbReference>
<sequence>MYPLQRYVQSLSPGTYKRVNLLERLLCQASTFPESVPHCQNLRNISFHPDDAIGRMQRVYGRPILSSTQQVRKLAAIESVAFKLATWSNEAGVPPPPRSANYSKISFTHSAMRTWDLCRIIESAKTLKSFTSTVGGRAYGGIPFSCVTPILESLWMHRQTLEELNLDIEGHSPRRELYHEEYQPSEEFLEGMTEDEQKEYKEQWADELHEIAAPETAPQRVSLKDFPQLKHLSIGAHTLCCLACGTGDGKGRIDSKYFSLVDHLPFTLESLRIYGRGQAVDDPYLEYESDLDVDTQIEQLAREKDAKLPGPKMLEGVDPRIPNEFTVKYWKDEDDPELFWRDPDDNRFDDIDDDL</sequence>
<proteinExistence type="predicted"/>
<dbReference type="EMBL" id="CAJVRC010000845">
    <property type="protein sequence ID" value="CAG8892412.1"/>
    <property type="molecule type" value="Genomic_DNA"/>
</dbReference>
<name>A0A9W4KCF2_9EURO</name>
<evidence type="ECO:0000313" key="2">
    <source>
        <dbReference type="Proteomes" id="UP001154252"/>
    </source>
</evidence>
<reference evidence="1" key="1">
    <citation type="submission" date="2021-07" db="EMBL/GenBank/DDBJ databases">
        <authorList>
            <person name="Branca A.L. A."/>
        </authorList>
    </citation>
    <scope>NUCLEOTIDE SEQUENCE</scope>
</reference>
<evidence type="ECO:0000313" key="1">
    <source>
        <dbReference type="EMBL" id="CAG8892412.1"/>
    </source>
</evidence>
<dbReference type="AlphaFoldDB" id="A0A9W4KCF2"/>